<dbReference type="OrthoDB" id="2011769at2759"/>
<feature type="binding site" evidence="5">
    <location>
        <begin position="107"/>
        <end position="110"/>
    </location>
    <ligand>
        <name>GTP</name>
        <dbReference type="ChEBI" id="CHEBI:37565"/>
    </ligand>
</feature>
<keyword evidence="4 5" id="KW-0342">GTP-binding</keyword>
<dbReference type="PROSITE" id="PS51419">
    <property type="entry name" value="RAB"/>
    <property type="match status" value="1"/>
</dbReference>
<comment type="similarity">
    <text evidence="1">Belongs to the small GTPase superfamily. Arf family.</text>
</comment>
<evidence type="ECO:0000313" key="8">
    <source>
        <dbReference type="Proteomes" id="UP000038040"/>
    </source>
</evidence>
<accession>A0A0N4U2A2</accession>
<evidence type="ECO:0000313" key="7">
    <source>
        <dbReference type="EMBL" id="VDN55180.1"/>
    </source>
</evidence>
<dbReference type="InterPro" id="IPR027417">
    <property type="entry name" value="P-loop_NTPase"/>
</dbReference>
<dbReference type="SUPFAM" id="SSF52540">
    <property type="entry name" value="P-loop containing nucleoside triphosphate hydrolases"/>
    <property type="match status" value="1"/>
</dbReference>
<dbReference type="InterPro" id="IPR024156">
    <property type="entry name" value="Small_GTPase_ARF"/>
</dbReference>
<keyword evidence="3 5" id="KW-0547">Nucleotide-binding</keyword>
<dbReference type="Gene3D" id="3.40.50.300">
    <property type="entry name" value="P-loop containing nucleotide triphosphate hydrolases"/>
    <property type="match status" value="1"/>
</dbReference>
<dbReference type="GO" id="GO:0046872">
    <property type="term" value="F:metal ion binding"/>
    <property type="evidence" value="ECO:0007669"/>
    <property type="project" value="UniProtKB-KW"/>
</dbReference>
<sequence>MVPLGSLLITDKKALRTKVMGEAVHTSPTIGSNVEEVTWRNIHFIIWDIGGQESLRSSWSSYYVHTHFVIVVIDSCDINRLDVIKQQLFMMLAHEDLAKAAILILANKQDMKGALSAAQISSEMNLSSIKSHRWQIQACCALTGEGIDKGFEWIASNIP</sequence>
<reference evidence="10" key="1">
    <citation type="submission" date="2017-02" db="UniProtKB">
        <authorList>
            <consortium name="WormBaseParasite"/>
        </authorList>
    </citation>
    <scope>IDENTIFICATION</scope>
</reference>
<dbReference type="Proteomes" id="UP000274756">
    <property type="component" value="Unassembled WGS sequence"/>
</dbReference>
<dbReference type="WBParaSite" id="DME_0000079301-mRNA-1">
    <property type="protein sequence ID" value="DME_0000079301-mRNA-1"/>
    <property type="gene ID" value="DME_0000079301"/>
</dbReference>
<protein>
    <recommendedName>
        <fullName evidence="2">ADP-ribosylation factor-like protein 6</fullName>
    </recommendedName>
</protein>
<reference evidence="7 9" key="2">
    <citation type="submission" date="2018-11" db="EMBL/GenBank/DDBJ databases">
        <authorList>
            <consortium name="Pathogen Informatics"/>
        </authorList>
    </citation>
    <scope>NUCLEOTIDE SEQUENCE [LARGE SCALE GENOMIC DNA]</scope>
</reference>
<dbReference type="PANTHER" id="PTHR11711">
    <property type="entry name" value="ADP RIBOSYLATION FACTOR-RELATED"/>
    <property type="match status" value="1"/>
</dbReference>
<dbReference type="Proteomes" id="UP000038040">
    <property type="component" value="Unplaced"/>
</dbReference>
<dbReference type="EMBL" id="UYYG01001151">
    <property type="protein sequence ID" value="VDN55180.1"/>
    <property type="molecule type" value="Genomic_DNA"/>
</dbReference>
<evidence type="ECO:0000256" key="3">
    <source>
        <dbReference type="ARBA" id="ARBA00022741"/>
    </source>
</evidence>
<feature type="binding site" evidence="5">
    <location>
        <position position="51"/>
    </location>
    <ligand>
        <name>GTP</name>
        <dbReference type="ChEBI" id="CHEBI:37565"/>
    </ligand>
</feature>
<keyword evidence="6" id="KW-0460">Magnesium</keyword>
<evidence type="ECO:0000313" key="10">
    <source>
        <dbReference type="WBParaSite" id="DME_0000079301-mRNA-1"/>
    </source>
</evidence>
<dbReference type="SMART" id="SM00178">
    <property type="entry name" value="SAR"/>
    <property type="match status" value="1"/>
</dbReference>
<dbReference type="PROSITE" id="PS51417">
    <property type="entry name" value="ARF"/>
    <property type="match status" value="1"/>
</dbReference>
<dbReference type="GO" id="GO:0005525">
    <property type="term" value="F:GTP binding"/>
    <property type="evidence" value="ECO:0007669"/>
    <property type="project" value="UniProtKB-KW"/>
</dbReference>
<dbReference type="GO" id="GO:0003924">
    <property type="term" value="F:GTPase activity"/>
    <property type="evidence" value="ECO:0007669"/>
    <property type="project" value="InterPro"/>
</dbReference>
<name>A0A0N4U2A2_DRAME</name>
<dbReference type="AlphaFoldDB" id="A0A0N4U2A2"/>
<proteinExistence type="inferred from homology"/>
<gene>
    <name evidence="7" type="ORF">DME_LOCUS5153</name>
</gene>
<evidence type="ECO:0000256" key="4">
    <source>
        <dbReference type="ARBA" id="ARBA00023134"/>
    </source>
</evidence>
<evidence type="ECO:0000256" key="5">
    <source>
        <dbReference type="PIRSR" id="PIRSR606689-1"/>
    </source>
</evidence>
<dbReference type="InterPro" id="IPR006689">
    <property type="entry name" value="Small_GTPase_ARF/SAR"/>
</dbReference>
<evidence type="ECO:0000313" key="9">
    <source>
        <dbReference type="Proteomes" id="UP000274756"/>
    </source>
</evidence>
<dbReference type="STRING" id="318479.A0A0N4U2A2"/>
<dbReference type="PRINTS" id="PR00328">
    <property type="entry name" value="SAR1GTPBP"/>
</dbReference>
<organism evidence="8 10">
    <name type="scientific">Dracunculus medinensis</name>
    <name type="common">Guinea worm</name>
    <dbReference type="NCBI Taxonomy" id="318479"/>
    <lineage>
        <taxon>Eukaryota</taxon>
        <taxon>Metazoa</taxon>
        <taxon>Ecdysozoa</taxon>
        <taxon>Nematoda</taxon>
        <taxon>Chromadorea</taxon>
        <taxon>Rhabditida</taxon>
        <taxon>Spirurina</taxon>
        <taxon>Dracunculoidea</taxon>
        <taxon>Dracunculidae</taxon>
        <taxon>Dracunculus</taxon>
    </lineage>
</organism>
<evidence type="ECO:0000256" key="1">
    <source>
        <dbReference type="ARBA" id="ARBA00010290"/>
    </source>
</evidence>
<keyword evidence="9" id="KW-1185">Reference proteome</keyword>
<dbReference type="Pfam" id="PF00025">
    <property type="entry name" value="Arf"/>
    <property type="match status" value="1"/>
</dbReference>
<evidence type="ECO:0000256" key="2">
    <source>
        <dbReference type="ARBA" id="ARBA00019766"/>
    </source>
</evidence>
<keyword evidence="6" id="KW-0479">Metal-binding</keyword>
<dbReference type="FunFam" id="3.40.50.300:FF:001166">
    <property type="entry name" value="ADP-ribosylation factor D"/>
    <property type="match status" value="1"/>
</dbReference>
<feature type="binding site" evidence="6">
    <location>
        <position position="29"/>
    </location>
    <ligand>
        <name>Mg(2+)</name>
        <dbReference type="ChEBI" id="CHEBI:18420"/>
    </ligand>
</feature>
<evidence type="ECO:0000256" key="6">
    <source>
        <dbReference type="PIRSR" id="PIRSR606689-2"/>
    </source>
</evidence>
<dbReference type="SMART" id="SM00177">
    <property type="entry name" value="ARF"/>
    <property type="match status" value="1"/>
</dbReference>